<keyword evidence="1" id="KW-0812">Transmembrane</keyword>
<sequence>MRNDYCLFNKCKLFLHFCFMLILHIINIICYSNMPKIGIVAKHCFNCQTLFINPVFP</sequence>
<keyword evidence="1" id="KW-0472">Membrane</keyword>
<feature type="transmembrane region" description="Helical" evidence="1">
    <location>
        <begin position="13"/>
        <end position="32"/>
    </location>
</feature>
<reference evidence="2" key="1">
    <citation type="submission" date="2014-11" db="EMBL/GenBank/DDBJ databases">
        <authorList>
            <person name="Amaro Gonzalez C."/>
        </authorList>
    </citation>
    <scope>NUCLEOTIDE SEQUENCE</scope>
</reference>
<evidence type="ECO:0000256" key="1">
    <source>
        <dbReference type="SAM" id="Phobius"/>
    </source>
</evidence>
<dbReference type="AlphaFoldDB" id="A0A0E9PF27"/>
<proteinExistence type="predicted"/>
<organism evidence="2">
    <name type="scientific">Anguilla anguilla</name>
    <name type="common">European freshwater eel</name>
    <name type="synonym">Muraena anguilla</name>
    <dbReference type="NCBI Taxonomy" id="7936"/>
    <lineage>
        <taxon>Eukaryota</taxon>
        <taxon>Metazoa</taxon>
        <taxon>Chordata</taxon>
        <taxon>Craniata</taxon>
        <taxon>Vertebrata</taxon>
        <taxon>Euteleostomi</taxon>
        <taxon>Actinopterygii</taxon>
        <taxon>Neopterygii</taxon>
        <taxon>Teleostei</taxon>
        <taxon>Anguilliformes</taxon>
        <taxon>Anguillidae</taxon>
        <taxon>Anguilla</taxon>
    </lineage>
</organism>
<name>A0A0E9PF27_ANGAN</name>
<protein>
    <submittedName>
        <fullName evidence="2">Uncharacterized protein</fullName>
    </submittedName>
</protein>
<keyword evidence="1" id="KW-1133">Transmembrane helix</keyword>
<accession>A0A0E9PF27</accession>
<evidence type="ECO:0000313" key="2">
    <source>
        <dbReference type="EMBL" id="JAH02847.1"/>
    </source>
</evidence>
<dbReference type="EMBL" id="GBXM01105730">
    <property type="protein sequence ID" value="JAH02847.1"/>
    <property type="molecule type" value="Transcribed_RNA"/>
</dbReference>
<reference evidence="2" key="2">
    <citation type="journal article" date="2015" name="Fish Shellfish Immunol.">
        <title>Early steps in the European eel (Anguilla anguilla)-Vibrio vulnificus interaction in the gills: Role of the RtxA13 toxin.</title>
        <authorList>
            <person name="Callol A."/>
            <person name="Pajuelo D."/>
            <person name="Ebbesson L."/>
            <person name="Teles M."/>
            <person name="MacKenzie S."/>
            <person name="Amaro C."/>
        </authorList>
    </citation>
    <scope>NUCLEOTIDE SEQUENCE</scope>
</reference>